<feature type="transmembrane region" description="Helical" evidence="1">
    <location>
        <begin position="83"/>
        <end position="103"/>
    </location>
</feature>
<evidence type="ECO:0000313" key="3">
    <source>
        <dbReference type="Proteomes" id="UP000000814"/>
    </source>
</evidence>
<feature type="transmembrane region" description="Helical" evidence="1">
    <location>
        <begin position="39"/>
        <end position="56"/>
    </location>
</feature>
<name>Q97K60_CLOAB</name>
<dbReference type="HOGENOM" id="CLU_2231831_0_0_9"/>
<dbReference type="PIR" id="H97030">
    <property type="entry name" value="H97030"/>
</dbReference>
<sequence>MSISNTRVDEFTKITLIIDIFIIILTIILSFIFNADGMYILRIGGGWMFIANWIYLMKNRKKIREICCEYYGKEHVKFQFVKSMILIQFMFLIGIFIISTVFIRF</sequence>
<dbReference type="AlphaFoldDB" id="Q97K60"/>
<dbReference type="EMBL" id="AE001437">
    <property type="protein sequence ID" value="AAK79035.1"/>
    <property type="molecule type" value="Genomic_DNA"/>
</dbReference>
<gene>
    <name evidence="2" type="ordered locus">CA_C1060</name>
</gene>
<evidence type="ECO:0000256" key="1">
    <source>
        <dbReference type="SAM" id="Phobius"/>
    </source>
</evidence>
<protein>
    <submittedName>
        <fullName evidence="2">Predicted membrane protein</fullName>
    </submittedName>
</protein>
<dbReference type="STRING" id="272562.CA_C1060"/>
<keyword evidence="1" id="KW-0472">Membrane</keyword>
<organism evidence="2 3">
    <name type="scientific">Clostridium acetobutylicum (strain ATCC 824 / DSM 792 / JCM 1419 / IAM 19013 / LMG 5710 / NBRC 13948 / NRRL B-527 / VKM B-1787 / 2291 / W)</name>
    <dbReference type="NCBI Taxonomy" id="272562"/>
    <lineage>
        <taxon>Bacteria</taxon>
        <taxon>Bacillati</taxon>
        <taxon>Bacillota</taxon>
        <taxon>Clostridia</taxon>
        <taxon>Eubacteriales</taxon>
        <taxon>Clostridiaceae</taxon>
        <taxon>Clostridium</taxon>
    </lineage>
</organism>
<dbReference type="KEGG" id="cac:CA_C1060"/>
<keyword evidence="1" id="KW-1133">Transmembrane helix</keyword>
<dbReference type="Proteomes" id="UP000000814">
    <property type="component" value="Chromosome"/>
</dbReference>
<reference evidence="2 3" key="1">
    <citation type="journal article" date="2001" name="J. Bacteriol.">
        <title>Genome sequence and comparative analysis of the solvent-producing bacterium Clostridium acetobutylicum.</title>
        <authorList>
            <person name="Nolling J."/>
            <person name="Breton G."/>
            <person name="Omelchenko M.V."/>
            <person name="Makarova K.S."/>
            <person name="Zeng Q."/>
            <person name="Gibson R."/>
            <person name="Lee H.M."/>
            <person name="Dubois J."/>
            <person name="Qiu D."/>
            <person name="Hitti J."/>
            <person name="Wolf Y.I."/>
            <person name="Tatusov R.L."/>
            <person name="Sabathe F."/>
            <person name="Doucette-Stamm L."/>
            <person name="Soucaille P."/>
            <person name="Daly M.J."/>
            <person name="Bennett G.N."/>
            <person name="Koonin E.V."/>
            <person name="Smith D.R."/>
        </authorList>
    </citation>
    <scope>NUCLEOTIDE SEQUENCE [LARGE SCALE GENOMIC DNA]</scope>
    <source>
        <strain evidence="3">ATCC 824 / DSM 792 / JCM 1419 / LMG 5710 / VKM B-1787</strain>
    </source>
</reference>
<dbReference type="RefSeq" id="WP_010964376.1">
    <property type="nucleotide sequence ID" value="NC_003030.1"/>
</dbReference>
<feature type="transmembrane region" description="Helical" evidence="1">
    <location>
        <begin position="12"/>
        <end position="33"/>
    </location>
</feature>
<proteinExistence type="predicted"/>
<keyword evidence="1" id="KW-0812">Transmembrane</keyword>
<accession>Q97K60</accession>
<dbReference type="DNASU" id="1117243"/>
<dbReference type="PATRIC" id="fig|272562.8.peg.1269"/>
<evidence type="ECO:0000313" key="2">
    <source>
        <dbReference type="EMBL" id="AAK79035.1"/>
    </source>
</evidence>
<keyword evidence="3" id="KW-1185">Reference proteome</keyword>
<dbReference type="GeneID" id="44997573"/>